<evidence type="ECO:0000313" key="11">
    <source>
        <dbReference type="EMBL" id="AWX69656.1"/>
    </source>
</evidence>
<gene>
    <name evidence="11" type="ORF">DP065_02795</name>
</gene>
<feature type="transmembrane region" description="Helical" evidence="10">
    <location>
        <begin position="21"/>
        <end position="43"/>
    </location>
</feature>
<reference evidence="12" key="1">
    <citation type="submission" date="2018-06" db="EMBL/GenBank/DDBJ databases">
        <title>Complete genome sequences of Mycoplasma anatis, M. anseris and M. cloacale type strains.</title>
        <authorList>
            <person name="Grozner D."/>
            <person name="Forro B."/>
            <person name="Sulyok K.M."/>
            <person name="Marton S."/>
            <person name="Kreizinger Z."/>
            <person name="Banyai K."/>
            <person name="Gyuranecz M."/>
        </authorList>
    </citation>
    <scope>NUCLEOTIDE SEQUENCE [LARGE SCALE GENOMIC DNA]</scope>
    <source>
        <strain evidence="12">ATCC 49234</strain>
    </source>
</reference>
<keyword evidence="6" id="KW-0378">Hydrolase</keyword>
<keyword evidence="3" id="KW-0645">Protease</keyword>
<keyword evidence="2" id="KW-1003">Cell membrane</keyword>
<evidence type="ECO:0000256" key="6">
    <source>
        <dbReference type="ARBA" id="ARBA00022801"/>
    </source>
</evidence>
<keyword evidence="8 10" id="KW-0472">Membrane</keyword>
<evidence type="ECO:0000256" key="5">
    <source>
        <dbReference type="ARBA" id="ARBA00022750"/>
    </source>
</evidence>
<dbReference type="PANTHER" id="PTHR33695">
    <property type="entry name" value="LIPOPROTEIN SIGNAL PEPTIDASE"/>
    <property type="match status" value="1"/>
</dbReference>
<name>A0A2Z4NDS9_9BACT</name>
<dbReference type="KEGG" id="mane:DP065_02795"/>
<evidence type="ECO:0000256" key="2">
    <source>
        <dbReference type="ARBA" id="ARBA00022475"/>
    </source>
</evidence>
<evidence type="ECO:0000313" key="12">
    <source>
        <dbReference type="Proteomes" id="UP000250218"/>
    </source>
</evidence>
<dbReference type="PANTHER" id="PTHR33695:SF1">
    <property type="entry name" value="LIPOPROTEIN SIGNAL PEPTIDASE"/>
    <property type="match status" value="1"/>
</dbReference>
<feature type="transmembrane region" description="Helical" evidence="10">
    <location>
        <begin position="121"/>
        <end position="143"/>
    </location>
</feature>
<dbReference type="GO" id="GO:0006508">
    <property type="term" value="P:proteolysis"/>
    <property type="evidence" value="ECO:0007669"/>
    <property type="project" value="UniProtKB-KW"/>
</dbReference>
<evidence type="ECO:0000256" key="4">
    <source>
        <dbReference type="ARBA" id="ARBA00022692"/>
    </source>
</evidence>
<dbReference type="GO" id="GO:0016020">
    <property type="term" value="C:membrane"/>
    <property type="evidence" value="ECO:0007669"/>
    <property type="project" value="InterPro"/>
</dbReference>
<comment type="similarity">
    <text evidence="1 9">Belongs to the peptidase A8 family.</text>
</comment>
<keyword evidence="7 10" id="KW-1133">Transmembrane helix</keyword>
<dbReference type="EMBL" id="CP030140">
    <property type="protein sequence ID" value="AWX69656.1"/>
    <property type="molecule type" value="Genomic_DNA"/>
</dbReference>
<evidence type="ECO:0000256" key="3">
    <source>
        <dbReference type="ARBA" id="ARBA00022670"/>
    </source>
</evidence>
<evidence type="ECO:0000256" key="9">
    <source>
        <dbReference type="RuleBase" id="RU004181"/>
    </source>
</evidence>
<dbReference type="InterPro" id="IPR001872">
    <property type="entry name" value="Peptidase_A8"/>
</dbReference>
<dbReference type="RefSeq" id="WP_052169673.1">
    <property type="nucleotide sequence ID" value="NZ_CP030140.1"/>
</dbReference>
<keyword evidence="4 10" id="KW-0812">Transmembrane</keyword>
<evidence type="ECO:0000256" key="8">
    <source>
        <dbReference type="ARBA" id="ARBA00023136"/>
    </source>
</evidence>
<protein>
    <submittedName>
        <fullName evidence="11">Signal peptidase II</fullName>
    </submittedName>
</protein>
<keyword evidence="5" id="KW-0064">Aspartyl protease</keyword>
<accession>A0A2Z4NDS9</accession>
<dbReference type="PROSITE" id="PS00855">
    <property type="entry name" value="SPASE_II"/>
    <property type="match status" value="1"/>
</dbReference>
<organism evidence="11 12">
    <name type="scientific">[Mycoplasma] anseris</name>
    <dbReference type="NCBI Taxonomy" id="92400"/>
    <lineage>
        <taxon>Bacteria</taxon>
        <taxon>Bacillati</taxon>
        <taxon>Mycoplasmatota</taxon>
        <taxon>Mycoplasmoidales</taxon>
        <taxon>Metamycoplasmataceae</taxon>
        <taxon>Metamycoplasma</taxon>
    </lineage>
</organism>
<keyword evidence="12" id="KW-1185">Reference proteome</keyword>
<dbReference type="Pfam" id="PF01252">
    <property type="entry name" value="Peptidase_A8"/>
    <property type="match status" value="1"/>
</dbReference>
<evidence type="ECO:0000256" key="7">
    <source>
        <dbReference type="ARBA" id="ARBA00022989"/>
    </source>
</evidence>
<evidence type="ECO:0000256" key="1">
    <source>
        <dbReference type="ARBA" id="ARBA00006139"/>
    </source>
</evidence>
<evidence type="ECO:0000256" key="10">
    <source>
        <dbReference type="SAM" id="Phobius"/>
    </source>
</evidence>
<sequence>MDRQKTAEKIKFFSKEYWKQYNWKTILINLAIYWSIFFVALLIDLLTKHYLFKYHYDENNNLIIENGVLYQNALFGIRSVQHAGTTIEIGLGNVGLHIISFIIILATSIVSALFKDKIYRYIIPGFAFIAAGAMGNMVDRFAFEFVRDIVFLPWIDKGTFNFADVWLVLGGIACVISMLTVFIIVWRKEKKDEENKKNQEYNEHLHFESSEAANIIDPNHQQ</sequence>
<proteinExistence type="inferred from homology"/>
<dbReference type="Proteomes" id="UP000250218">
    <property type="component" value="Chromosome"/>
</dbReference>
<dbReference type="PRINTS" id="PR00781">
    <property type="entry name" value="LIPOSIGPTASE"/>
</dbReference>
<dbReference type="GO" id="GO:0004190">
    <property type="term" value="F:aspartic-type endopeptidase activity"/>
    <property type="evidence" value="ECO:0007669"/>
    <property type="project" value="UniProtKB-KW"/>
</dbReference>
<feature type="transmembrane region" description="Helical" evidence="10">
    <location>
        <begin position="94"/>
        <end position="114"/>
    </location>
</feature>
<feature type="transmembrane region" description="Helical" evidence="10">
    <location>
        <begin position="163"/>
        <end position="186"/>
    </location>
</feature>
<dbReference type="AlphaFoldDB" id="A0A2Z4NDS9"/>